<comment type="caution">
    <text evidence="2">The sequence shown here is derived from an EMBL/GenBank/DDBJ whole genome shotgun (WGS) entry which is preliminary data.</text>
</comment>
<reference evidence="2 3" key="1">
    <citation type="submission" date="2016-05" db="EMBL/GenBank/DDBJ databases">
        <title>Complete genome sequence of Novosphingobium guangzhouense SA925(T).</title>
        <authorList>
            <person name="Sha S."/>
        </authorList>
    </citation>
    <scope>NUCLEOTIDE SEQUENCE [LARGE SCALE GENOMIC DNA]</scope>
    <source>
        <strain evidence="2 3">SA925</strain>
    </source>
</reference>
<evidence type="ECO:0000256" key="1">
    <source>
        <dbReference type="SAM" id="Phobius"/>
    </source>
</evidence>
<sequence>MTHILVCALTLTGFALLLMAMARHQQDWLRRKLAPNASRSLKWIRFTVLALGFAAACRGLYGTVAWFGWLSLSAVLVLNAQTNRERIRRLFP</sequence>
<organism evidence="2 3">
    <name type="scientific">Novosphingobium guangzhouense</name>
    <dbReference type="NCBI Taxonomy" id="1850347"/>
    <lineage>
        <taxon>Bacteria</taxon>
        <taxon>Pseudomonadati</taxon>
        <taxon>Pseudomonadota</taxon>
        <taxon>Alphaproteobacteria</taxon>
        <taxon>Sphingomonadales</taxon>
        <taxon>Sphingomonadaceae</taxon>
        <taxon>Novosphingobium</taxon>
    </lineage>
</organism>
<keyword evidence="3" id="KW-1185">Reference proteome</keyword>
<keyword evidence="1" id="KW-0812">Transmembrane</keyword>
<dbReference type="Proteomes" id="UP000236327">
    <property type="component" value="Unassembled WGS sequence"/>
</dbReference>
<evidence type="ECO:0008006" key="4">
    <source>
        <dbReference type="Google" id="ProtNLM"/>
    </source>
</evidence>
<dbReference type="Pfam" id="PF11804">
    <property type="entry name" value="DUF3325"/>
    <property type="match status" value="1"/>
</dbReference>
<name>A0A2K2G701_9SPHN</name>
<proteinExistence type="predicted"/>
<dbReference type="AlphaFoldDB" id="A0A2K2G701"/>
<dbReference type="OrthoDB" id="7477824at2"/>
<feature type="transmembrane region" description="Helical" evidence="1">
    <location>
        <begin position="46"/>
        <end position="79"/>
    </location>
</feature>
<protein>
    <recommendedName>
        <fullName evidence="4">DUF3325 domain-containing protein</fullName>
    </recommendedName>
</protein>
<dbReference type="EMBL" id="LYMM01000001">
    <property type="protein sequence ID" value="PNU06800.1"/>
    <property type="molecule type" value="Genomic_DNA"/>
</dbReference>
<dbReference type="InterPro" id="IPR021762">
    <property type="entry name" value="DUF3325"/>
</dbReference>
<evidence type="ECO:0000313" key="3">
    <source>
        <dbReference type="Proteomes" id="UP000236327"/>
    </source>
</evidence>
<evidence type="ECO:0000313" key="2">
    <source>
        <dbReference type="EMBL" id="PNU06800.1"/>
    </source>
</evidence>
<gene>
    <name evidence="2" type="ORF">A8V01_01050</name>
</gene>
<accession>A0A2K2G701</accession>
<keyword evidence="1" id="KW-0472">Membrane</keyword>
<dbReference type="RefSeq" id="WP_103094091.1">
    <property type="nucleotide sequence ID" value="NZ_LYMM01000001.1"/>
</dbReference>
<keyword evidence="1" id="KW-1133">Transmembrane helix</keyword>